<dbReference type="HOGENOM" id="CLU_111690_1_0_1"/>
<protein>
    <submittedName>
        <fullName evidence="1">Uncharacterized protein</fullName>
    </submittedName>
</protein>
<accession>A0A0C9ZWY1</accession>
<sequence length="89" mass="10050">FVLPTHKVNPQFEGGTIIIQRSLVHPDPHHSFLAYLHSRDSLFPYLSTLWLRENGSIPTRSWFLSRLRKIFPPTIAGHSMRAGGATSLA</sequence>
<reference evidence="1 2" key="1">
    <citation type="submission" date="2014-04" db="EMBL/GenBank/DDBJ databases">
        <authorList>
            <consortium name="DOE Joint Genome Institute"/>
            <person name="Kuo A."/>
            <person name="Ruytinx J."/>
            <person name="Rineau F."/>
            <person name="Colpaert J."/>
            <person name="Kohler A."/>
            <person name="Nagy L.G."/>
            <person name="Floudas D."/>
            <person name="Copeland A."/>
            <person name="Barry K.W."/>
            <person name="Cichocki N."/>
            <person name="Veneault-Fourrey C."/>
            <person name="LaButti K."/>
            <person name="Lindquist E.A."/>
            <person name="Lipzen A."/>
            <person name="Lundell T."/>
            <person name="Morin E."/>
            <person name="Murat C."/>
            <person name="Sun H."/>
            <person name="Tunlid A."/>
            <person name="Henrissat B."/>
            <person name="Grigoriev I.V."/>
            <person name="Hibbett D.S."/>
            <person name="Martin F."/>
            <person name="Nordberg H.P."/>
            <person name="Cantor M.N."/>
            <person name="Hua S.X."/>
        </authorList>
    </citation>
    <scope>NUCLEOTIDE SEQUENCE [LARGE SCALE GENOMIC DNA]</scope>
    <source>
        <strain evidence="1 2">UH-Slu-Lm8-n1</strain>
    </source>
</reference>
<organism evidence="1 2">
    <name type="scientific">Suillus luteus UH-Slu-Lm8-n1</name>
    <dbReference type="NCBI Taxonomy" id="930992"/>
    <lineage>
        <taxon>Eukaryota</taxon>
        <taxon>Fungi</taxon>
        <taxon>Dikarya</taxon>
        <taxon>Basidiomycota</taxon>
        <taxon>Agaricomycotina</taxon>
        <taxon>Agaricomycetes</taxon>
        <taxon>Agaricomycetidae</taxon>
        <taxon>Boletales</taxon>
        <taxon>Suillineae</taxon>
        <taxon>Suillaceae</taxon>
        <taxon>Suillus</taxon>
    </lineage>
</organism>
<dbReference type="InParanoid" id="A0A0C9ZWY1"/>
<keyword evidence="2" id="KW-1185">Reference proteome</keyword>
<reference evidence="2" key="2">
    <citation type="submission" date="2015-01" db="EMBL/GenBank/DDBJ databases">
        <title>Evolutionary Origins and Diversification of the Mycorrhizal Mutualists.</title>
        <authorList>
            <consortium name="DOE Joint Genome Institute"/>
            <consortium name="Mycorrhizal Genomics Consortium"/>
            <person name="Kohler A."/>
            <person name="Kuo A."/>
            <person name="Nagy L.G."/>
            <person name="Floudas D."/>
            <person name="Copeland A."/>
            <person name="Barry K.W."/>
            <person name="Cichocki N."/>
            <person name="Veneault-Fourrey C."/>
            <person name="LaButti K."/>
            <person name="Lindquist E.A."/>
            <person name="Lipzen A."/>
            <person name="Lundell T."/>
            <person name="Morin E."/>
            <person name="Murat C."/>
            <person name="Riley R."/>
            <person name="Ohm R."/>
            <person name="Sun H."/>
            <person name="Tunlid A."/>
            <person name="Henrissat B."/>
            <person name="Grigoriev I.V."/>
            <person name="Hibbett D.S."/>
            <person name="Martin F."/>
        </authorList>
    </citation>
    <scope>NUCLEOTIDE SEQUENCE [LARGE SCALE GENOMIC DNA]</scope>
    <source>
        <strain evidence="2">UH-Slu-Lm8-n1</strain>
    </source>
</reference>
<dbReference type="Proteomes" id="UP000054485">
    <property type="component" value="Unassembled WGS sequence"/>
</dbReference>
<proteinExistence type="predicted"/>
<evidence type="ECO:0000313" key="2">
    <source>
        <dbReference type="Proteomes" id="UP000054485"/>
    </source>
</evidence>
<evidence type="ECO:0000313" key="1">
    <source>
        <dbReference type="EMBL" id="KIK33906.1"/>
    </source>
</evidence>
<feature type="non-terminal residue" evidence="1">
    <location>
        <position position="89"/>
    </location>
</feature>
<name>A0A0C9ZWY1_9AGAM</name>
<dbReference type="EMBL" id="KN835845">
    <property type="protein sequence ID" value="KIK33906.1"/>
    <property type="molecule type" value="Genomic_DNA"/>
</dbReference>
<feature type="non-terminal residue" evidence="1">
    <location>
        <position position="1"/>
    </location>
</feature>
<dbReference type="OrthoDB" id="2682275at2759"/>
<gene>
    <name evidence="1" type="ORF">CY34DRAFT_67563</name>
</gene>
<dbReference type="AlphaFoldDB" id="A0A0C9ZWY1"/>